<dbReference type="EMBL" id="QRWX01000002">
    <property type="protein sequence ID" value="RGT55968.1"/>
    <property type="molecule type" value="Genomic_DNA"/>
</dbReference>
<dbReference type="RefSeq" id="WP_118764573.1">
    <property type="nucleotide sequence ID" value="NZ_CABJCF010000002.1"/>
</dbReference>
<organism evidence="2 3">
    <name type="scientific">Solobacterium moorei</name>
    <dbReference type="NCBI Taxonomy" id="102148"/>
    <lineage>
        <taxon>Bacteria</taxon>
        <taxon>Bacillati</taxon>
        <taxon>Bacillota</taxon>
        <taxon>Erysipelotrichia</taxon>
        <taxon>Erysipelotrichales</taxon>
        <taxon>Erysipelotrichaceae</taxon>
        <taxon>Solobacterium</taxon>
    </lineage>
</organism>
<evidence type="ECO:0000313" key="2">
    <source>
        <dbReference type="EMBL" id="RGT55968.1"/>
    </source>
</evidence>
<comment type="caution">
    <text evidence="2">The sequence shown here is derived from an EMBL/GenBank/DDBJ whole genome shotgun (WGS) entry which is preliminary data.</text>
</comment>
<dbReference type="Proteomes" id="UP000284731">
    <property type="component" value="Unassembled WGS sequence"/>
</dbReference>
<reference evidence="2 3" key="1">
    <citation type="submission" date="2018-08" db="EMBL/GenBank/DDBJ databases">
        <title>A genome reference for cultivated species of the human gut microbiota.</title>
        <authorList>
            <person name="Zou Y."/>
            <person name="Xue W."/>
            <person name="Luo G."/>
        </authorList>
    </citation>
    <scope>NUCLEOTIDE SEQUENCE [LARGE SCALE GENOMIC DNA]</scope>
    <source>
        <strain evidence="2 3">AF18-46</strain>
    </source>
</reference>
<evidence type="ECO:0000313" key="3">
    <source>
        <dbReference type="Proteomes" id="UP000284731"/>
    </source>
</evidence>
<feature type="domain" description="Amidase" evidence="1">
    <location>
        <begin position="75"/>
        <end position="122"/>
    </location>
</feature>
<dbReference type="InterPro" id="IPR036928">
    <property type="entry name" value="AS_sf"/>
</dbReference>
<proteinExistence type="predicted"/>
<sequence length="327" mass="36259">MKVEEMKRLANLNPFTSVVHSFPVYEGDGLLLGVKNDFHIHSSFIQSLVDSRNYQLHTIDVMAKGGRAIDLQLMNPITGNYMSGSSSGTAINVFLGMNDIGIGSDGGGSVLAPAMSLNLFGFISYLIDKENMNLSSKVSTDLIRFRPSLGYIAKDFNVLKDIIKVTLPLEEGSSVHKIVISSTDTSIYPFEVESIKFPDIYGDRKENIHFLEQVLPTIDFLISKEGPVDVDGFGDSVFGHFDERTKLIQRKAQKGLLRVANMVGATAISIPTNELGVSYLGICESVPSKIQFMIGKMEQLVIPQDELIERYFRDPATWFRKGYGEEI</sequence>
<accession>A0A412PE96</accession>
<dbReference type="Gene3D" id="3.90.1300.10">
    <property type="entry name" value="Amidase signature (AS) domain"/>
    <property type="match status" value="1"/>
</dbReference>
<dbReference type="InterPro" id="IPR023631">
    <property type="entry name" value="Amidase_dom"/>
</dbReference>
<dbReference type="AlphaFoldDB" id="A0A412PE96"/>
<name>A0A412PE96_9FIRM</name>
<dbReference type="SUPFAM" id="SSF75304">
    <property type="entry name" value="Amidase signature (AS) enzymes"/>
    <property type="match status" value="1"/>
</dbReference>
<dbReference type="Pfam" id="PF01425">
    <property type="entry name" value="Amidase"/>
    <property type="match status" value="1"/>
</dbReference>
<protein>
    <recommendedName>
        <fullName evidence="1">Amidase domain-containing protein</fullName>
    </recommendedName>
</protein>
<evidence type="ECO:0000259" key="1">
    <source>
        <dbReference type="Pfam" id="PF01425"/>
    </source>
</evidence>
<gene>
    <name evidence="2" type="ORF">DWX20_03945</name>
</gene>